<evidence type="ECO:0000313" key="2">
    <source>
        <dbReference type="EMBL" id="AKA33717.1"/>
    </source>
</evidence>
<reference evidence="2 3" key="1">
    <citation type="submission" date="2015-03" db="EMBL/GenBank/DDBJ databases">
        <title>Complete genome sequence of Muricauda lutaonensis CC-HSB-11T, isolated from a coastal hot spring.</title>
        <authorList>
            <person name="Kim K.M."/>
        </authorList>
    </citation>
    <scope>NUCLEOTIDE SEQUENCE [LARGE SCALE GENOMIC DNA]</scope>
    <source>
        <strain evidence="2 3">CC-HSB-11</strain>
    </source>
</reference>
<dbReference type="STRING" id="516051.VC82_23"/>
<dbReference type="SUPFAM" id="SSF55811">
    <property type="entry name" value="Nudix"/>
    <property type="match status" value="1"/>
</dbReference>
<dbReference type="PATRIC" id="fig|516051.4.peg.23"/>
<dbReference type="Gene3D" id="3.90.79.10">
    <property type="entry name" value="Nucleoside Triphosphate Pyrophosphohydrolase"/>
    <property type="match status" value="1"/>
</dbReference>
<dbReference type="PANTHER" id="PTHR10885">
    <property type="entry name" value="ISOPENTENYL-DIPHOSPHATE DELTA-ISOMERASE"/>
    <property type="match status" value="1"/>
</dbReference>
<dbReference type="HOGENOM" id="CLU_060552_1_0_10"/>
<sequence>MTPPSIYGEHLPLAKGGFGSMTLKKFSLDELVDILDESGNRTGNSIMKSEAHRKGLFHPTVHVWFYTADGKILLQQRGSAKKSFPLLWDVSVAGHIGAGEDIETSALREIKEEIGLDVSKGDLEKIGIFRSVQKHHKDFVDAEFHHTYLCKLTAPFKNLKKQESEVKALALVPLPTFAEETWGLANTGKYVPHGAEYYKTIIKEIKQRL</sequence>
<gene>
    <name evidence="2" type="ORF">VC82_23</name>
</gene>
<dbReference type="GO" id="GO:0005737">
    <property type="term" value="C:cytoplasm"/>
    <property type="evidence" value="ECO:0007669"/>
    <property type="project" value="TreeGrafter"/>
</dbReference>
<dbReference type="GO" id="GO:0009240">
    <property type="term" value="P:isopentenyl diphosphate biosynthetic process"/>
    <property type="evidence" value="ECO:0007669"/>
    <property type="project" value="TreeGrafter"/>
</dbReference>
<evidence type="ECO:0000313" key="3">
    <source>
        <dbReference type="Proteomes" id="UP000032726"/>
    </source>
</evidence>
<feature type="domain" description="Nudix hydrolase" evidence="1">
    <location>
        <begin position="56"/>
        <end position="203"/>
    </location>
</feature>
<dbReference type="InterPro" id="IPR015797">
    <property type="entry name" value="NUDIX_hydrolase-like_dom_sf"/>
</dbReference>
<dbReference type="AlphaFoldDB" id="A0A0D5YND6"/>
<accession>A0A0D5YND6</accession>
<name>A0A0D5YND6_9FLAO</name>
<dbReference type="GO" id="GO:0016787">
    <property type="term" value="F:hydrolase activity"/>
    <property type="evidence" value="ECO:0007669"/>
    <property type="project" value="UniProtKB-KW"/>
</dbReference>
<dbReference type="KEGG" id="mlt:VC82_23"/>
<dbReference type="Pfam" id="PF00293">
    <property type="entry name" value="NUDIX"/>
    <property type="match status" value="1"/>
</dbReference>
<proteinExistence type="predicted"/>
<dbReference type="RefSeq" id="WP_313777705.1">
    <property type="nucleotide sequence ID" value="NZ_CP011071.1"/>
</dbReference>
<dbReference type="PROSITE" id="PS51462">
    <property type="entry name" value="NUDIX"/>
    <property type="match status" value="1"/>
</dbReference>
<keyword evidence="2" id="KW-0378">Hydrolase</keyword>
<dbReference type="InterPro" id="IPR000086">
    <property type="entry name" value="NUDIX_hydrolase_dom"/>
</dbReference>
<dbReference type="GO" id="GO:0004452">
    <property type="term" value="F:isopentenyl-diphosphate delta-isomerase activity"/>
    <property type="evidence" value="ECO:0007669"/>
    <property type="project" value="TreeGrafter"/>
</dbReference>
<protein>
    <submittedName>
        <fullName evidence="2">Hydrolase of MutT (Nudix) family protein</fullName>
    </submittedName>
</protein>
<evidence type="ECO:0000259" key="1">
    <source>
        <dbReference type="PROSITE" id="PS51462"/>
    </source>
</evidence>
<keyword evidence="3" id="KW-1185">Reference proteome</keyword>
<organism evidence="2 3">
    <name type="scientific">Flagellimonas lutaonensis</name>
    <dbReference type="NCBI Taxonomy" id="516051"/>
    <lineage>
        <taxon>Bacteria</taxon>
        <taxon>Pseudomonadati</taxon>
        <taxon>Bacteroidota</taxon>
        <taxon>Flavobacteriia</taxon>
        <taxon>Flavobacteriales</taxon>
        <taxon>Flavobacteriaceae</taxon>
        <taxon>Flagellimonas</taxon>
    </lineage>
</organism>
<dbReference type="CDD" id="cd04692">
    <property type="entry name" value="NUDIX_Hydrolase"/>
    <property type="match status" value="1"/>
</dbReference>
<dbReference type="PANTHER" id="PTHR10885:SF20">
    <property type="entry name" value="NUDIX HYDROLASE DOMAIN-CONTAINING PROTEIN"/>
    <property type="match status" value="1"/>
</dbReference>
<dbReference type="EMBL" id="CP011071">
    <property type="protein sequence ID" value="AKA33717.1"/>
    <property type="molecule type" value="Genomic_DNA"/>
</dbReference>
<dbReference type="Proteomes" id="UP000032726">
    <property type="component" value="Chromosome"/>
</dbReference>